<dbReference type="Proteomes" id="UP000006044">
    <property type="component" value="Unassembled WGS sequence"/>
</dbReference>
<sequence length="389" mass="45133">MKRLLTFFLICFSFVEYTRAEDIINYKYWDEGKLTWDDFQDTLSLKGVPSAFNAFLRIEKTEKRDGNTRTIRPEAQACFDKRHSFADRQIQNENLLRLFQLKYDLLEMYRRRLQTELNLGVVGIAADNRTRQYMDLYTEQSKKAEQETENGQNEIKLQEWEFYVTKELIENPAPSIPRISPRRFGYGFYLGTGASFPVGSIADYWDPAWQINVGFDLAYANTHLLCDFSAGTARTRQEITVSNGQITDTWLRNGHNTYTSISLGIGQQLISTKYFALMPYVGCIWSGYSDQAKIQEGRNERTTLSYTNFNWTAGICFDYRFSTTISLVPSFWRGHREIFTASIRTKLFINREQFHNFKIAPDDNGSILRGCKLGFSVACLGFSRLLQIK</sequence>
<dbReference type="HOGENOM" id="CLU_715078_0_0_10"/>
<name>K0WT93_9BACT</name>
<keyword evidence="2" id="KW-1185">Reference proteome</keyword>
<dbReference type="AlphaFoldDB" id="K0WT93"/>
<dbReference type="InterPro" id="IPR036709">
    <property type="entry name" value="Autotransporte_beta_dom_sf"/>
</dbReference>
<dbReference type="GeneID" id="77849622"/>
<dbReference type="OrthoDB" id="865722at2"/>
<gene>
    <name evidence="1" type="ORF">HMPREF9448_02432</name>
</gene>
<comment type="caution">
    <text evidence="1">The sequence shown here is derived from an EMBL/GenBank/DDBJ whole genome shotgun (WGS) entry which is preliminary data.</text>
</comment>
<dbReference type="EMBL" id="ADLE01000016">
    <property type="protein sequence ID" value="EJZ62517.1"/>
    <property type="molecule type" value="Genomic_DNA"/>
</dbReference>
<evidence type="ECO:0000313" key="1">
    <source>
        <dbReference type="EMBL" id="EJZ62517.1"/>
    </source>
</evidence>
<dbReference type="RefSeq" id="WP_008862818.1">
    <property type="nucleotide sequence ID" value="NZ_JH815205.1"/>
</dbReference>
<accession>K0WT93</accession>
<protein>
    <recommendedName>
        <fullName evidence="3">Outer membrane protein beta-barrel domain-containing protein</fullName>
    </recommendedName>
</protein>
<evidence type="ECO:0008006" key="3">
    <source>
        <dbReference type="Google" id="ProtNLM"/>
    </source>
</evidence>
<reference evidence="1 2" key="1">
    <citation type="submission" date="2012-08" db="EMBL/GenBank/DDBJ databases">
        <title>The Genome Sequence of Barnesiella intestinihominis YIT 11860.</title>
        <authorList>
            <consortium name="The Broad Institute Genome Sequencing Platform"/>
            <person name="Earl A."/>
            <person name="Ward D."/>
            <person name="Feldgarden M."/>
            <person name="Gevers D."/>
            <person name="Morotomi M."/>
            <person name="Walker B."/>
            <person name="Young S.K."/>
            <person name="Zeng Q."/>
            <person name="Gargeya S."/>
            <person name="Fitzgerald M."/>
            <person name="Haas B."/>
            <person name="Abouelleil A."/>
            <person name="Alvarado L."/>
            <person name="Arachchi H.M."/>
            <person name="Berlin A.M."/>
            <person name="Chapman S.B."/>
            <person name="Goldberg J."/>
            <person name="Griggs A."/>
            <person name="Gujja S."/>
            <person name="Hansen M."/>
            <person name="Howarth C."/>
            <person name="Imamovic A."/>
            <person name="Larimer J."/>
            <person name="McCowen C."/>
            <person name="Montmayeur A."/>
            <person name="Murphy C."/>
            <person name="Neiman D."/>
            <person name="Pearson M."/>
            <person name="Priest M."/>
            <person name="Roberts A."/>
            <person name="Saif S."/>
            <person name="Shea T."/>
            <person name="Sisk P."/>
            <person name="Sykes S."/>
            <person name="Wortman J."/>
            <person name="Nusbaum C."/>
            <person name="Birren B."/>
        </authorList>
    </citation>
    <scope>NUCLEOTIDE SEQUENCE [LARGE SCALE GENOMIC DNA]</scope>
    <source>
        <strain evidence="1 2">YIT 11860</strain>
    </source>
</reference>
<dbReference type="SUPFAM" id="SSF103515">
    <property type="entry name" value="Autotransporter"/>
    <property type="match status" value="1"/>
</dbReference>
<dbReference type="STRING" id="742726.HMPREF9448_02432"/>
<proteinExistence type="predicted"/>
<organism evidence="1 2">
    <name type="scientific">Barnesiella intestinihominis YIT 11860</name>
    <dbReference type="NCBI Taxonomy" id="742726"/>
    <lineage>
        <taxon>Bacteria</taxon>
        <taxon>Pseudomonadati</taxon>
        <taxon>Bacteroidota</taxon>
        <taxon>Bacteroidia</taxon>
        <taxon>Bacteroidales</taxon>
        <taxon>Barnesiellaceae</taxon>
        <taxon>Barnesiella</taxon>
    </lineage>
</organism>
<evidence type="ECO:0000313" key="2">
    <source>
        <dbReference type="Proteomes" id="UP000006044"/>
    </source>
</evidence>